<organism evidence="10 11">
    <name type="scientific">Thermodesulfobacterium geofontis</name>
    <dbReference type="NCBI Taxonomy" id="1295609"/>
    <lineage>
        <taxon>Bacteria</taxon>
        <taxon>Pseudomonadati</taxon>
        <taxon>Thermodesulfobacteriota</taxon>
        <taxon>Thermodesulfobacteria</taxon>
        <taxon>Thermodesulfobacteriales</taxon>
        <taxon>Thermodesulfobacteriaceae</taxon>
        <taxon>Thermodesulfobacterium</taxon>
    </lineage>
</organism>
<evidence type="ECO:0000256" key="3">
    <source>
        <dbReference type="ARBA" id="ARBA00022827"/>
    </source>
</evidence>
<dbReference type="InterPro" id="IPR036188">
    <property type="entry name" value="FAD/NAD-bd_sf"/>
</dbReference>
<evidence type="ECO:0000256" key="5">
    <source>
        <dbReference type="ARBA" id="ARBA00023157"/>
    </source>
</evidence>
<protein>
    <recommendedName>
        <fullName evidence="7">Thioredoxin reductase</fullName>
        <ecNumber evidence="7">1.8.1.9</ecNumber>
    </recommendedName>
</protein>
<comment type="catalytic activity">
    <reaction evidence="7">
        <text>[thioredoxin]-dithiol + NADP(+) = [thioredoxin]-disulfide + NADPH + H(+)</text>
        <dbReference type="Rhea" id="RHEA:20345"/>
        <dbReference type="Rhea" id="RHEA-COMP:10698"/>
        <dbReference type="Rhea" id="RHEA-COMP:10700"/>
        <dbReference type="ChEBI" id="CHEBI:15378"/>
        <dbReference type="ChEBI" id="CHEBI:29950"/>
        <dbReference type="ChEBI" id="CHEBI:50058"/>
        <dbReference type="ChEBI" id="CHEBI:57783"/>
        <dbReference type="ChEBI" id="CHEBI:58349"/>
        <dbReference type="EC" id="1.8.1.9"/>
    </reaction>
</comment>
<dbReference type="PANTHER" id="PTHR48105">
    <property type="entry name" value="THIOREDOXIN REDUCTASE 1-RELATED-RELATED"/>
    <property type="match status" value="1"/>
</dbReference>
<dbReference type="PROSITE" id="PS00573">
    <property type="entry name" value="PYRIDINE_REDOX_2"/>
    <property type="match status" value="1"/>
</dbReference>
<keyword evidence="8" id="KW-0521">NADP</keyword>
<keyword evidence="2 7" id="KW-0285">Flavoprotein</keyword>
<evidence type="ECO:0000256" key="4">
    <source>
        <dbReference type="ARBA" id="ARBA00023002"/>
    </source>
</evidence>
<feature type="non-terminal residue" evidence="10">
    <location>
        <position position="311"/>
    </location>
</feature>
<feature type="domain" description="FAD/NAD(P)-binding" evidence="9">
    <location>
        <begin position="2"/>
        <end position="288"/>
    </location>
</feature>
<dbReference type="NCBIfam" id="TIGR01292">
    <property type="entry name" value="TRX_reduct"/>
    <property type="match status" value="1"/>
</dbReference>
<evidence type="ECO:0000256" key="1">
    <source>
        <dbReference type="ARBA" id="ARBA00009333"/>
    </source>
</evidence>
<comment type="caution">
    <text evidence="10">The sequence shown here is derived from an EMBL/GenBank/DDBJ whole genome shotgun (WGS) entry which is preliminary data.</text>
</comment>
<sequence length="311" mass="34762">MYDLVIVGAAGITAYLYAKRTFLEVILLDKIGVGGQLLFIDFIENYPGFPDGITGFELADLFRRHIETLGLNFKQAEVKKIEKKNNLFSLYLDNNEILTSKTILLSVGASPRKLNIPGEREFTGKGVSYCATCDGPFFKDKIIAVVGGGDTALQESLTLTKFAKKIYLIHRRDTFRATKILQERVFKEEKIEIIWNTIVTTIKGGDRVEEIKIFNKEKGEKSDLKVSGIFIFIGYEPNTHWLKDLVKLDENGFIVTDEEMRTSLPGVWAAGDCRSKIGKQVVIACGEGATAVISIKNYLQSIKSIPQHGQI</sequence>
<evidence type="ECO:0000259" key="9">
    <source>
        <dbReference type="Pfam" id="PF07992"/>
    </source>
</evidence>
<keyword evidence="5" id="KW-1015">Disulfide bond</keyword>
<dbReference type="SUPFAM" id="SSF51905">
    <property type="entry name" value="FAD/NAD(P)-binding domain"/>
    <property type="match status" value="1"/>
</dbReference>
<proteinExistence type="inferred from homology"/>
<reference evidence="10 11" key="1">
    <citation type="submission" date="2018-01" db="EMBL/GenBank/DDBJ databases">
        <title>Metagenomic assembled genomes from two thermal pools in the Uzon Caldera, Kamchatka, Russia.</title>
        <authorList>
            <person name="Wilkins L."/>
            <person name="Ettinger C."/>
        </authorList>
    </citation>
    <scope>NUCLEOTIDE SEQUENCE [LARGE SCALE GENOMIC DNA]</scope>
    <source>
        <strain evidence="10">ARK-04</strain>
    </source>
</reference>
<dbReference type="PRINTS" id="PR00469">
    <property type="entry name" value="PNDRDTASEII"/>
</dbReference>
<dbReference type="Pfam" id="PF07992">
    <property type="entry name" value="Pyr_redox_2"/>
    <property type="match status" value="1"/>
</dbReference>
<dbReference type="InterPro" id="IPR023753">
    <property type="entry name" value="FAD/NAD-binding_dom"/>
</dbReference>
<dbReference type="GO" id="GO:0004791">
    <property type="term" value="F:thioredoxin-disulfide reductase (NADPH) activity"/>
    <property type="evidence" value="ECO:0007669"/>
    <property type="project" value="UniProtKB-UniRule"/>
</dbReference>
<keyword evidence="6 7" id="KW-0676">Redox-active center</keyword>
<dbReference type="GO" id="GO:0019430">
    <property type="term" value="P:removal of superoxide radicals"/>
    <property type="evidence" value="ECO:0007669"/>
    <property type="project" value="UniProtKB-UniRule"/>
</dbReference>
<gene>
    <name evidence="10" type="primary">trxB</name>
    <name evidence="10" type="ORF">C0169_03030</name>
</gene>
<accession>A0A2N7QFC5</accession>
<evidence type="ECO:0000256" key="2">
    <source>
        <dbReference type="ARBA" id="ARBA00022630"/>
    </source>
</evidence>
<dbReference type="EMBL" id="PNJD01000182">
    <property type="protein sequence ID" value="PMP97439.1"/>
    <property type="molecule type" value="Genomic_DNA"/>
</dbReference>
<comment type="subunit">
    <text evidence="7">Homodimer.</text>
</comment>
<evidence type="ECO:0000256" key="8">
    <source>
        <dbReference type="RuleBase" id="RU003881"/>
    </source>
</evidence>
<dbReference type="InterPro" id="IPR008255">
    <property type="entry name" value="Pyr_nucl-diS_OxRdtase_2_AS"/>
</dbReference>
<keyword evidence="4 7" id="KW-0560">Oxidoreductase</keyword>
<dbReference type="InterPro" id="IPR050097">
    <property type="entry name" value="Ferredoxin-NADP_redctase_2"/>
</dbReference>
<dbReference type="PRINTS" id="PR00368">
    <property type="entry name" value="FADPNR"/>
</dbReference>
<dbReference type="EC" id="1.8.1.9" evidence="7"/>
<dbReference type="Proteomes" id="UP000235619">
    <property type="component" value="Unassembled WGS sequence"/>
</dbReference>
<evidence type="ECO:0000256" key="6">
    <source>
        <dbReference type="ARBA" id="ARBA00023284"/>
    </source>
</evidence>
<comment type="similarity">
    <text evidence="1 7">Belongs to the class-II pyridine nucleotide-disulfide oxidoreductase family.</text>
</comment>
<evidence type="ECO:0000256" key="7">
    <source>
        <dbReference type="RuleBase" id="RU003880"/>
    </source>
</evidence>
<evidence type="ECO:0000313" key="11">
    <source>
        <dbReference type="Proteomes" id="UP000235619"/>
    </source>
</evidence>
<name>A0A2N7QFC5_9BACT</name>
<comment type="cofactor">
    <cofactor evidence="8">
        <name>FAD</name>
        <dbReference type="ChEBI" id="CHEBI:57692"/>
    </cofactor>
    <text evidence="8">Binds 1 FAD per subunit.</text>
</comment>
<dbReference type="AlphaFoldDB" id="A0A2N7QFC5"/>
<keyword evidence="3 7" id="KW-0274">FAD</keyword>
<dbReference type="Gene3D" id="3.50.50.60">
    <property type="entry name" value="FAD/NAD(P)-binding domain"/>
    <property type="match status" value="2"/>
</dbReference>
<evidence type="ECO:0000313" key="10">
    <source>
        <dbReference type="EMBL" id="PMP97439.1"/>
    </source>
</evidence>
<dbReference type="InterPro" id="IPR005982">
    <property type="entry name" value="Thioredox_Rdtase"/>
</dbReference>
<dbReference type="GO" id="GO:0005737">
    <property type="term" value="C:cytoplasm"/>
    <property type="evidence" value="ECO:0007669"/>
    <property type="project" value="InterPro"/>
</dbReference>